<protein>
    <recommendedName>
        <fullName evidence="5">Autophagy-related protein</fullName>
    </recommendedName>
</protein>
<keyword evidence="2" id="KW-0472">Membrane</keyword>
<reference evidence="4" key="1">
    <citation type="journal article" date="2020" name="Nature">
        <title>Giant virus diversity and host interactions through global metagenomics.</title>
        <authorList>
            <person name="Schulz F."/>
            <person name="Roux S."/>
            <person name="Paez-Espino D."/>
            <person name="Jungbluth S."/>
            <person name="Walsh D.A."/>
            <person name="Denef V.J."/>
            <person name="McMahon K.D."/>
            <person name="Konstantinidis K.T."/>
            <person name="Eloe-Fadrosh E.A."/>
            <person name="Kyrpides N.C."/>
            <person name="Woyke T."/>
        </authorList>
    </citation>
    <scope>NUCLEOTIDE SEQUENCE</scope>
    <source>
        <strain evidence="4">GVMAG-M-3300023184-177</strain>
    </source>
</reference>
<dbReference type="InterPro" id="IPR029071">
    <property type="entry name" value="Ubiquitin-like_domsf"/>
</dbReference>
<dbReference type="Gene3D" id="3.10.20.90">
    <property type="entry name" value="Phosphatidylinositol 3-kinase Catalytic Subunit, Chain A, domain 1"/>
    <property type="match status" value="1"/>
</dbReference>
<dbReference type="InterPro" id="IPR004241">
    <property type="entry name" value="Atg8-like"/>
</dbReference>
<organism evidence="4">
    <name type="scientific">viral metagenome</name>
    <dbReference type="NCBI Taxonomy" id="1070528"/>
    <lineage>
        <taxon>unclassified sequences</taxon>
        <taxon>metagenomes</taxon>
        <taxon>organismal metagenomes</taxon>
    </lineage>
</organism>
<proteinExistence type="predicted"/>
<keyword evidence="3" id="KW-0449">Lipoprotein</keyword>
<evidence type="ECO:0000256" key="1">
    <source>
        <dbReference type="ARBA" id="ARBA00004370"/>
    </source>
</evidence>
<sequence length="127" mass="14872">MSIPQNNNKYKDTMSFEDRKKRSASLLLKYQDKYPVILEKSKKDKYLPRIDKSKLLVSHDMTISTVIQLLKKNIKINEHTAIYIMTTDKENNEIMLSGAQSITNIYDNYKSDDGFLYLEYCTENVFG</sequence>
<dbReference type="Pfam" id="PF02991">
    <property type="entry name" value="ATG8"/>
    <property type="match status" value="1"/>
</dbReference>
<evidence type="ECO:0000256" key="2">
    <source>
        <dbReference type="ARBA" id="ARBA00023136"/>
    </source>
</evidence>
<name>A0A6C0HX83_9ZZZZ</name>
<comment type="subcellular location">
    <subcellularLocation>
        <location evidence="1">Membrane</location>
    </subcellularLocation>
</comment>
<evidence type="ECO:0008006" key="5">
    <source>
        <dbReference type="Google" id="ProtNLM"/>
    </source>
</evidence>
<dbReference type="GO" id="GO:0016020">
    <property type="term" value="C:membrane"/>
    <property type="evidence" value="ECO:0007669"/>
    <property type="project" value="UniProtKB-SubCell"/>
</dbReference>
<accession>A0A6C0HX83</accession>
<evidence type="ECO:0000313" key="4">
    <source>
        <dbReference type="EMBL" id="QHT84766.1"/>
    </source>
</evidence>
<dbReference type="SUPFAM" id="SSF54236">
    <property type="entry name" value="Ubiquitin-like"/>
    <property type="match status" value="1"/>
</dbReference>
<evidence type="ECO:0000256" key="3">
    <source>
        <dbReference type="ARBA" id="ARBA00023288"/>
    </source>
</evidence>
<dbReference type="AlphaFoldDB" id="A0A6C0HX83"/>
<dbReference type="PANTHER" id="PTHR10969">
    <property type="entry name" value="MICROTUBULE-ASSOCIATED PROTEINS 1A/1B LIGHT CHAIN 3-RELATED"/>
    <property type="match status" value="1"/>
</dbReference>
<dbReference type="EMBL" id="MN740026">
    <property type="protein sequence ID" value="QHT84766.1"/>
    <property type="molecule type" value="Genomic_DNA"/>
</dbReference>